<dbReference type="AlphaFoldDB" id="A0A7W4I694"/>
<dbReference type="RefSeq" id="WP_183116017.1">
    <property type="nucleotide sequence ID" value="NZ_JABEQG010000022.1"/>
</dbReference>
<evidence type="ECO:0000256" key="1">
    <source>
        <dbReference type="SAM" id="MobiDB-lite"/>
    </source>
</evidence>
<sequence>MTDQQRENVGALFLNTRRQSDKAPDYVGTIRIGSRDMEICAWVKDGRNGEFLSLKVQEPQRPPGRPGPKPQYVRRPTPEQVGRAEAQRARMMR</sequence>
<evidence type="ECO:0000313" key="2">
    <source>
        <dbReference type="EMBL" id="MBB2157040.1"/>
    </source>
</evidence>
<reference evidence="2 3" key="1">
    <citation type="submission" date="2020-04" db="EMBL/GenBank/DDBJ databases">
        <title>Description of novel Gluconacetobacter.</title>
        <authorList>
            <person name="Sombolestani A."/>
        </authorList>
    </citation>
    <scope>NUCLEOTIDE SEQUENCE [LARGE SCALE GENOMIC DNA]</scope>
    <source>
        <strain evidence="2 3">LMG 7603</strain>
    </source>
</reference>
<proteinExistence type="predicted"/>
<dbReference type="EMBL" id="JABEQG010000022">
    <property type="protein sequence ID" value="MBB2157040.1"/>
    <property type="molecule type" value="Genomic_DNA"/>
</dbReference>
<gene>
    <name evidence="2" type="ORF">HLH33_12085</name>
</gene>
<evidence type="ECO:0000313" key="3">
    <source>
        <dbReference type="Proteomes" id="UP000550787"/>
    </source>
</evidence>
<name>A0A7W4I694_GLUDI</name>
<feature type="compositionally biased region" description="Pro residues" evidence="1">
    <location>
        <begin position="60"/>
        <end position="69"/>
    </location>
</feature>
<accession>A0A7W4I694</accession>
<dbReference type="Proteomes" id="UP000550787">
    <property type="component" value="Unassembled WGS sequence"/>
</dbReference>
<protein>
    <submittedName>
        <fullName evidence="2">Uncharacterized protein</fullName>
    </submittedName>
</protein>
<feature type="region of interest" description="Disordered" evidence="1">
    <location>
        <begin position="54"/>
        <end position="93"/>
    </location>
</feature>
<organism evidence="2 3">
    <name type="scientific">Gluconacetobacter diazotrophicus</name>
    <name type="common">Acetobacter diazotrophicus</name>
    <dbReference type="NCBI Taxonomy" id="33996"/>
    <lineage>
        <taxon>Bacteria</taxon>
        <taxon>Pseudomonadati</taxon>
        <taxon>Pseudomonadota</taxon>
        <taxon>Alphaproteobacteria</taxon>
        <taxon>Acetobacterales</taxon>
        <taxon>Acetobacteraceae</taxon>
        <taxon>Gluconacetobacter</taxon>
    </lineage>
</organism>
<comment type="caution">
    <text evidence="2">The sequence shown here is derived from an EMBL/GenBank/DDBJ whole genome shotgun (WGS) entry which is preliminary data.</text>
</comment>